<evidence type="ECO:0000256" key="3">
    <source>
        <dbReference type="ARBA" id="ARBA00012560"/>
    </source>
</evidence>
<name>A0A853EVI1_9MICO</name>
<dbReference type="Pfam" id="PF02446">
    <property type="entry name" value="Glyco_hydro_77"/>
    <property type="match status" value="1"/>
</dbReference>
<evidence type="ECO:0000256" key="5">
    <source>
        <dbReference type="ARBA" id="ARBA00022676"/>
    </source>
</evidence>
<evidence type="ECO:0000256" key="1">
    <source>
        <dbReference type="ARBA" id="ARBA00000439"/>
    </source>
</evidence>
<dbReference type="GO" id="GO:0005975">
    <property type="term" value="P:carbohydrate metabolic process"/>
    <property type="evidence" value="ECO:0007669"/>
    <property type="project" value="InterPro"/>
</dbReference>
<evidence type="ECO:0000256" key="8">
    <source>
        <dbReference type="ARBA" id="ARBA00031423"/>
    </source>
</evidence>
<evidence type="ECO:0000313" key="14">
    <source>
        <dbReference type="Proteomes" id="UP000561011"/>
    </source>
</evidence>
<evidence type="ECO:0000256" key="4">
    <source>
        <dbReference type="ARBA" id="ARBA00020295"/>
    </source>
</evidence>
<gene>
    <name evidence="13" type="primary">malQ</name>
    <name evidence="13" type="ORF">HZZ10_07355</name>
</gene>
<protein>
    <recommendedName>
        <fullName evidence="4 10">4-alpha-glucanotransferase</fullName>
        <ecNumber evidence="3 10">2.4.1.25</ecNumber>
    </recommendedName>
    <alternativeName>
        <fullName evidence="8 10">Amylomaltase</fullName>
    </alternativeName>
    <alternativeName>
        <fullName evidence="9 10">Disproportionating enzyme</fullName>
    </alternativeName>
</protein>
<organism evidence="13 14">
    <name type="scientific">Sanguibacter inulinus</name>
    <dbReference type="NCBI Taxonomy" id="60922"/>
    <lineage>
        <taxon>Bacteria</taxon>
        <taxon>Bacillati</taxon>
        <taxon>Actinomycetota</taxon>
        <taxon>Actinomycetes</taxon>
        <taxon>Micrococcales</taxon>
        <taxon>Sanguibacteraceae</taxon>
        <taxon>Sanguibacter</taxon>
    </lineage>
</organism>
<comment type="catalytic activity">
    <reaction evidence="1 10">
        <text>Transfers a segment of a (1-&gt;4)-alpha-D-glucan to a new position in an acceptor, which may be glucose or a (1-&gt;4)-alpha-D-glucan.</text>
        <dbReference type="EC" id="2.4.1.25"/>
    </reaction>
</comment>
<keyword evidence="5 10" id="KW-0328">Glycosyltransferase</keyword>
<comment type="similarity">
    <text evidence="2 10">Belongs to the disproportionating enzyme family.</text>
</comment>
<dbReference type="EMBL" id="JACBYE010000013">
    <property type="protein sequence ID" value="NYS93343.1"/>
    <property type="molecule type" value="Genomic_DNA"/>
</dbReference>
<dbReference type="RefSeq" id="WP_056129769.1">
    <property type="nucleotide sequence ID" value="NZ_JACBYE010000013.1"/>
</dbReference>
<dbReference type="Proteomes" id="UP000561011">
    <property type="component" value="Unassembled WGS sequence"/>
</dbReference>
<evidence type="ECO:0000256" key="9">
    <source>
        <dbReference type="ARBA" id="ARBA00031501"/>
    </source>
</evidence>
<dbReference type="InterPro" id="IPR017853">
    <property type="entry name" value="GH"/>
</dbReference>
<dbReference type="Pfam" id="PF21226">
    <property type="entry name" value="MalQ_N"/>
    <property type="match status" value="1"/>
</dbReference>
<dbReference type="GO" id="GO:0004134">
    <property type="term" value="F:4-alpha-glucanotransferase activity"/>
    <property type="evidence" value="ECO:0007669"/>
    <property type="project" value="UniProtKB-EC"/>
</dbReference>
<evidence type="ECO:0000256" key="11">
    <source>
        <dbReference type="SAM" id="MobiDB-lite"/>
    </source>
</evidence>
<dbReference type="NCBIfam" id="TIGR00217">
    <property type="entry name" value="malQ"/>
    <property type="match status" value="1"/>
</dbReference>
<evidence type="ECO:0000256" key="7">
    <source>
        <dbReference type="ARBA" id="ARBA00023277"/>
    </source>
</evidence>
<evidence type="ECO:0000313" key="13">
    <source>
        <dbReference type="EMBL" id="NYS93343.1"/>
    </source>
</evidence>
<dbReference type="EC" id="2.4.1.25" evidence="3 10"/>
<feature type="domain" description="MalQ N-terminal beta-sandwich" evidence="12">
    <location>
        <begin position="74"/>
        <end position="164"/>
    </location>
</feature>
<evidence type="ECO:0000259" key="12">
    <source>
        <dbReference type="Pfam" id="PF21226"/>
    </source>
</evidence>
<dbReference type="SUPFAM" id="SSF51445">
    <property type="entry name" value="(Trans)glycosidases"/>
    <property type="match status" value="1"/>
</dbReference>
<proteinExistence type="inferred from homology"/>
<keyword evidence="6 10" id="KW-0808">Transferase</keyword>
<dbReference type="AlphaFoldDB" id="A0A853EVI1"/>
<feature type="region of interest" description="Disordered" evidence="11">
    <location>
        <begin position="703"/>
        <end position="725"/>
    </location>
</feature>
<evidence type="ECO:0000256" key="10">
    <source>
        <dbReference type="RuleBase" id="RU361207"/>
    </source>
</evidence>
<reference evidence="13 14" key="1">
    <citation type="submission" date="2020-07" db="EMBL/GenBank/DDBJ databases">
        <title>MOT database genomes.</title>
        <authorList>
            <person name="Joseph S."/>
            <person name="Aduse-Opoku J."/>
            <person name="Hashim A."/>
            <person name="Wade W."/>
            <person name="Curtis M."/>
        </authorList>
    </citation>
    <scope>NUCLEOTIDE SEQUENCE [LARGE SCALE GENOMIC DNA]</scope>
    <source>
        <strain evidence="13 14">DSM 100099</strain>
    </source>
</reference>
<sequence length="725" mass="79522">MDPTERATLSPALVDLAEAHGISPDHWGFHGEKKSAPASTLVAILGALGVDATSPENIDVALATVVDDEWRRMLPPTVVTRRGVAYKVPVHVTDGVDVEVWAELEDGTHVALSQVDDYVEPRTVDGRTIGRATFELPADLPLGWHELRARTRDGQSRAVLAVTPDRLELPAHLADGQHWGLMAQFYSVRSRQSWGIGDFADLADIAWIGGQQLGADFLLVNPVAAAEPTTPMTPSPYLPVSRRFVNPIYLRVEDIRETAYLSAADRSLVEWAADDVRELSTDPGPIDRDAVWDAKKSALRVVFEAPRSAARQKAFVDFCLSQGSGLESFATWCAFTDHLGSGEWPEEYRTPGSEAVARLREELADEVDFYSWLQWVADVQLEQAQRAARESGMGIGIMHDLAVGVHPEGADAWALASVMARGMEVGAPPDMYNQQGQNWSQPPWHPRELARAGYAPYRDLIRTVFRHAGALRIDHVIGLFRLWWIPAGTPADEGAYVRYDHEALIGILCLEAHRAGGVVIGEDLGVVEPWVRGYLNDRGVLSTSVLWFEKDEDGRPLAPEAYRPLSLTTVTTHDLPPTAGYLAGEHVELRERLGLLTEPVHQVRQEARKEREQMVLALASRGLVGDEPSERELVEALHRYIRQTPAALLGVSLADAVGERRAQNQPGTDQEYPNWKVPLGDSSGSVVLVDDLAHNARLRSLAAVMNEGTGRSQGEGPEGSDRSAG</sequence>
<dbReference type="PANTHER" id="PTHR32438:SF5">
    <property type="entry name" value="4-ALPHA-GLUCANOTRANSFERASE DPE1, CHLOROPLASTIC_AMYLOPLASTIC"/>
    <property type="match status" value="1"/>
</dbReference>
<keyword evidence="14" id="KW-1185">Reference proteome</keyword>
<evidence type="ECO:0000256" key="6">
    <source>
        <dbReference type="ARBA" id="ARBA00022679"/>
    </source>
</evidence>
<dbReference type="Gene3D" id="3.20.20.80">
    <property type="entry name" value="Glycosidases"/>
    <property type="match status" value="1"/>
</dbReference>
<accession>A0A853EVI1</accession>
<dbReference type="InterPro" id="IPR003385">
    <property type="entry name" value="Glyco_hydro_77"/>
</dbReference>
<dbReference type="InterPro" id="IPR048458">
    <property type="entry name" value="MalQ_N"/>
</dbReference>
<comment type="caution">
    <text evidence="13">The sequence shown here is derived from an EMBL/GenBank/DDBJ whole genome shotgun (WGS) entry which is preliminary data.</text>
</comment>
<dbReference type="PANTHER" id="PTHR32438">
    <property type="entry name" value="4-ALPHA-GLUCANOTRANSFERASE DPE1, CHLOROPLASTIC/AMYLOPLASTIC"/>
    <property type="match status" value="1"/>
</dbReference>
<evidence type="ECO:0000256" key="2">
    <source>
        <dbReference type="ARBA" id="ARBA00005684"/>
    </source>
</evidence>
<keyword evidence="7 10" id="KW-0119">Carbohydrate metabolism</keyword>